<accession>A0AB39QSE4</accession>
<dbReference type="EMBL" id="CP163441">
    <property type="protein sequence ID" value="XDQ46542.1"/>
    <property type="molecule type" value="Genomic_DNA"/>
</dbReference>
<dbReference type="Pfam" id="PF13761">
    <property type="entry name" value="DUF4166"/>
    <property type="match status" value="1"/>
</dbReference>
<dbReference type="GeneID" id="301468645"/>
<gene>
    <name evidence="2" type="ORF">AB5J52_32165</name>
</gene>
<evidence type="ECO:0000259" key="1">
    <source>
        <dbReference type="Pfam" id="PF13761"/>
    </source>
</evidence>
<sequence length="226" mass="25501">MTSMFRTVLGPDFDRLHPRLQRRFSVGLASGEACTGHGVMERIWHGGAFVKPFLALGATRNILVPEAARNVPFKIENVPYTDSHGRETVTFVRTFDLPGRPRRFDAQMVLSPKGDRILDYLGTHQHLASELHLHAEADGSLLIRSGEHRFREGPVDVRVPELVGATAEVRESYDDRAGRFRIRVRVVNRYFGPLFGYQGSFEASYTDIRGHGVRPGLRPVREEPRA</sequence>
<organism evidence="2">
    <name type="scientific">Streptomyces sp. R39</name>
    <dbReference type="NCBI Taxonomy" id="3238631"/>
    <lineage>
        <taxon>Bacteria</taxon>
        <taxon>Bacillati</taxon>
        <taxon>Actinomycetota</taxon>
        <taxon>Actinomycetes</taxon>
        <taxon>Kitasatosporales</taxon>
        <taxon>Streptomycetaceae</taxon>
        <taxon>Streptomyces</taxon>
    </lineage>
</organism>
<dbReference type="InterPro" id="IPR025311">
    <property type="entry name" value="DUF4166"/>
</dbReference>
<proteinExistence type="predicted"/>
<dbReference type="RefSeq" id="WP_234542216.1">
    <property type="nucleotide sequence ID" value="NZ_CP163441.1"/>
</dbReference>
<protein>
    <submittedName>
        <fullName evidence="2">DUF4166 domain-containing protein</fullName>
    </submittedName>
</protein>
<feature type="domain" description="DUF4166" evidence="1">
    <location>
        <begin position="16"/>
        <end position="201"/>
    </location>
</feature>
<dbReference type="AlphaFoldDB" id="A0AB39QSE4"/>
<name>A0AB39QSE4_9ACTN</name>
<evidence type="ECO:0000313" key="2">
    <source>
        <dbReference type="EMBL" id="XDQ46542.1"/>
    </source>
</evidence>
<reference evidence="2" key="1">
    <citation type="submission" date="2024-07" db="EMBL/GenBank/DDBJ databases">
        <authorList>
            <person name="Yu S.T."/>
        </authorList>
    </citation>
    <scope>NUCLEOTIDE SEQUENCE</scope>
    <source>
        <strain evidence="2">R39</strain>
    </source>
</reference>